<dbReference type="Proteomes" id="UP000598633">
    <property type="component" value="Unassembled WGS sequence"/>
</dbReference>
<dbReference type="GO" id="GO:0042781">
    <property type="term" value="F:3'-tRNA processing endoribonuclease activity"/>
    <property type="evidence" value="ECO:0007669"/>
    <property type="project" value="TreeGrafter"/>
</dbReference>
<keyword evidence="5 6" id="KW-0694">RNA-binding</keyword>
<dbReference type="InterPro" id="IPR000100">
    <property type="entry name" value="RNase_P"/>
</dbReference>
<dbReference type="EMBL" id="JACXWA010000109">
    <property type="protein sequence ID" value="MBD3871008.1"/>
    <property type="molecule type" value="Genomic_DNA"/>
</dbReference>
<comment type="caution">
    <text evidence="8">The sequence shown here is derived from an EMBL/GenBank/DDBJ whole genome shotgun (WGS) entry which is preliminary data.</text>
</comment>
<evidence type="ECO:0000313" key="9">
    <source>
        <dbReference type="Proteomes" id="UP000598633"/>
    </source>
</evidence>
<keyword evidence="1 6" id="KW-0819">tRNA processing</keyword>
<dbReference type="AlphaFoldDB" id="A0A8J7CNQ5"/>
<evidence type="ECO:0000256" key="1">
    <source>
        <dbReference type="ARBA" id="ARBA00022694"/>
    </source>
</evidence>
<evidence type="ECO:0000256" key="3">
    <source>
        <dbReference type="ARBA" id="ARBA00022759"/>
    </source>
</evidence>
<name>A0A8J7CNQ5_9BACT</name>
<dbReference type="Gene3D" id="3.30.230.10">
    <property type="match status" value="1"/>
</dbReference>
<keyword evidence="3 6" id="KW-0255">Endonuclease</keyword>
<evidence type="ECO:0000313" key="8">
    <source>
        <dbReference type="EMBL" id="MBD3871008.1"/>
    </source>
</evidence>
<comment type="function">
    <text evidence="6">RNaseP catalyzes the removal of the 5'-leader sequence from pre-tRNA to produce the mature 5'-terminus. It can also cleave other RNA substrates such as 4.5S RNA. The protein component plays an auxiliary but essential role in vivo by binding to the 5'-leader sequence and broadening the substrate specificity of the ribozyme.</text>
</comment>
<dbReference type="PANTHER" id="PTHR33992:SF1">
    <property type="entry name" value="RIBONUCLEASE P PROTEIN COMPONENT"/>
    <property type="match status" value="1"/>
</dbReference>
<dbReference type="GO" id="GO:0030677">
    <property type="term" value="C:ribonuclease P complex"/>
    <property type="evidence" value="ECO:0007669"/>
    <property type="project" value="TreeGrafter"/>
</dbReference>
<evidence type="ECO:0000256" key="5">
    <source>
        <dbReference type="ARBA" id="ARBA00022884"/>
    </source>
</evidence>
<protein>
    <recommendedName>
        <fullName evidence="6 7">Ribonuclease P protein component</fullName>
        <shortName evidence="6">RNase P protein</shortName>
        <shortName evidence="6">RNaseP protein</shortName>
        <ecNumber evidence="6 7">3.1.26.5</ecNumber>
    </recommendedName>
    <alternativeName>
        <fullName evidence="6">Protein C5</fullName>
    </alternativeName>
</protein>
<dbReference type="EC" id="3.1.26.5" evidence="6 7"/>
<dbReference type="NCBIfam" id="TIGR00188">
    <property type="entry name" value="rnpA"/>
    <property type="match status" value="1"/>
</dbReference>
<comment type="subunit">
    <text evidence="6">Consists of a catalytic RNA component (M1 or rnpB) and a protein subunit.</text>
</comment>
<evidence type="ECO:0000256" key="4">
    <source>
        <dbReference type="ARBA" id="ARBA00022801"/>
    </source>
</evidence>
<keyword evidence="4 6" id="KW-0378">Hydrolase</keyword>
<evidence type="ECO:0000256" key="7">
    <source>
        <dbReference type="NCBIfam" id="TIGR00188"/>
    </source>
</evidence>
<evidence type="ECO:0000256" key="6">
    <source>
        <dbReference type="HAMAP-Rule" id="MF_00227"/>
    </source>
</evidence>
<evidence type="ECO:0000256" key="2">
    <source>
        <dbReference type="ARBA" id="ARBA00022722"/>
    </source>
</evidence>
<dbReference type="Pfam" id="PF00825">
    <property type="entry name" value="Ribonuclease_P"/>
    <property type="match status" value="1"/>
</dbReference>
<dbReference type="GO" id="GO:0001682">
    <property type="term" value="P:tRNA 5'-leader removal"/>
    <property type="evidence" value="ECO:0007669"/>
    <property type="project" value="UniProtKB-UniRule"/>
</dbReference>
<dbReference type="GO" id="GO:0000049">
    <property type="term" value="F:tRNA binding"/>
    <property type="evidence" value="ECO:0007669"/>
    <property type="project" value="UniProtKB-UniRule"/>
</dbReference>
<reference evidence="8 9" key="1">
    <citation type="submission" date="2020-08" db="EMBL/GenBank/DDBJ databases">
        <title>Acidobacteriota in marine sediments use diverse sulfur dissimilation pathways.</title>
        <authorList>
            <person name="Wasmund K."/>
        </authorList>
    </citation>
    <scope>NUCLEOTIDE SEQUENCE [LARGE SCALE GENOMIC DNA]</scope>
    <source>
        <strain evidence="8">MAG AM3-A</strain>
    </source>
</reference>
<dbReference type="PANTHER" id="PTHR33992">
    <property type="entry name" value="RIBONUCLEASE P PROTEIN COMPONENT"/>
    <property type="match status" value="1"/>
</dbReference>
<organism evidence="8 9">
    <name type="scientific">Candidatus Sulfomarinibacter kjeldsenii</name>
    <dbReference type="NCBI Taxonomy" id="2885994"/>
    <lineage>
        <taxon>Bacteria</taxon>
        <taxon>Pseudomonadati</taxon>
        <taxon>Acidobacteriota</taxon>
        <taxon>Thermoanaerobaculia</taxon>
        <taxon>Thermoanaerobaculales</taxon>
        <taxon>Candidatus Sulfomarinibacteraceae</taxon>
        <taxon>Candidatus Sulfomarinibacter</taxon>
    </lineage>
</organism>
<keyword evidence="2 6" id="KW-0540">Nuclease</keyword>
<dbReference type="SUPFAM" id="SSF54211">
    <property type="entry name" value="Ribosomal protein S5 domain 2-like"/>
    <property type="match status" value="1"/>
</dbReference>
<sequence>MLSEQRFHFPAKARLKRRADFQRVYKDGARAAGRHVVVFLMRAEAHEGRFGVTASRRVGGAVVRSRCKRRLRELYRTHRHEFDGFPADTVINARRSCASAPWSELEQDFLASVHRALKIATQESRPG</sequence>
<dbReference type="InterPro" id="IPR020568">
    <property type="entry name" value="Ribosomal_Su5_D2-typ_SF"/>
</dbReference>
<gene>
    <name evidence="6 8" type="primary">rnpA</name>
    <name evidence="8" type="ORF">IFJ97_06575</name>
</gene>
<proteinExistence type="inferred from homology"/>
<dbReference type="GO" id="GO:0004526">
    <property type="term" value="F:ribonuclease P activity"/>
    <property type="evidence" value="ECO:0007669"/>
    <property type="project" value="UniProtKB-UniRule"/>
</dbReference>
<dbReference type="HAMAP" id="MF_00227">
    <property type="entry name" value="RNase_P"/>
    <property type="match status" value="1"/>
</dbReference>
<dbReference type="InterPro" id="IPR014721">
    <property type="entry name" value="Ribsml_uS5_D2-typ_fold_subgr"/>
</dbReference>
<comment type="similarity">
    <text evidence="6">Belongs to the RnpA family.</text>
</comment>
<accession>A0A8J7CNQ5</accession>
<comment type="catalytic activity">
    <reaction evidence="6">
        <text>Endonucleolytic cleavage of RNA, removing 5'-extranucleotides from tRNA precursor.</text>
        <dbReference type="EC" id="3.1.26.5"/>
    </reaction>
</comment>